<evidence type="ECO:0000313" key="1">
    <source>
        <dbReference type="EMBL" id="CAB4130354.1"/>
    </source>
</evidence>
<proteinExistence type="predicted"/>
<protein>
    <submittedName>
        <fullName evidence="1">Uncharacterized protein</fullName>
    </submittedName>
</protein>
<organism evidence="1">
    <name type="scientific">uncultured Caudovirales phage</name>
    <dbReference type="NCBI Taxonomy" id="2100421"/>
    <lineage>
        <taxon>Viruses</taxon>
        <taxon>Duplodnaviria</taxon>
        <taxon>Heunggongvirae</taxon>
        <taxon>Uroviricota</taxon>
        <taxon>Caudoviricetes</taxon>
        <taxon>Peduoviridae</taxon>
        <taxon>Maltschvirus</taxon>
        <taxon>Maltschvirus maltsch</taxon>
    </lineage>
</organism>
<name>A0A6J5L7E6_9CAUD</name>
<gene>
    <name evidence="1" type="ORF">UFOVP116_404</name>
</gene>
<accession>A0A6J5L7E6</accession>
<dbReference type="EMBL" id="LR796237">
    <property type="protein sequence ID" value="CAB4130354.1"/>
    <property type="molecule type" value="Genomic_DNA"/>
</dbReference>
<sequence>MAAIVEDNETFLIKGNSVVTTYAESSSGKELEIAITNSGPVDATNPTNISLLFEPAQYWETEISNEPWNGPEAAIPLTGEHAYISFYMSLEGDTLARRYAIFAGLPETHESIPDSTVTITLNGKSFPKLYIKKYKYNATEYNWYFTHDPEAAPPENHWEIVEAYIGEPYSIESGRIVFQIMGMPEEGIVDISLGNPNSIINIISCTVNGENVVFSHVSNDGSTANYRIDKNIEGMLEVTVVADNIYDGMIIDFQSNIYTPDDGHGQEQQYYADGSRPRRPWMDAVDVQGPLWVFHDFVLNRVFDVNGNFTTDVIIKYQDPTISGVFSGGAFYSIVNEHLLLGAASPSPNGAMYFLMVRGFQTKYPGDMFSTEYWDTHDKFCSSELWYNHENGEMWDMNPPGYCSIIPPETEITQTVYLNSSIFNINRRGDSNGNSGMQKMVIQVMIPVVTYLPDGDNIWVTGAGPNNNWDAIYDYNYTLSLFLDRALTIPAERNGDGGWGFPENIDRVYLVFEIDASWEMVFMASVVDDEGLQQLNGGGQDREPLEFGNITAGNIYQFELTTNSAYNPYRDGAYAKSFILDWDPAFNGDVAEVSLESPDQDTYIQLLDVNGNIVAQTNDGGWGTDAFMRFDPANFEAPLTIIATTNGTTGNDIGRFKIVVMSPNASAQTGTWVPRETIAANIDLISVFRSGEYFDQASMDDFPGDGAGLKYVEYPTKILVNGDPVTIIKVKTSDQNEYALYPYERGQSGGWGHFADFDGVYYAVEFCIYGLKADAFTRNDNDSAQPTQADLDSVLESLRQPWVDDTESQLTGHAVWVPWLYFQSPINRYGSETIATHYFEFPSDPTISWELCKFNGVYYSLIDRSRYTVQGDPELDGYPDIAVLVKLGIHRSIENLNNQNGGISDNLYAYPMYCYGATVTDSTGRTRVGDCSDRCPLVRTDNINTVSLNGPRFNLSMGSPGGDEVTIVTRVLVTTTIEPNEQGFPQNSIWLTDKSGDGWSLLDYSIQAYYDADLTTALTENGEGGWYCADAPEFYLVITVYASSWENAFLARILDDATAQEFLNPSPVPEPGVPFQETFDIAMSTLSLWPSMYFNSPLDTQWPEHEAIFNISFTYDGVNVAENSKIYLELSGYRFDPTIIGLENGDYEVLPNWDSLGRTKYDYATNQYILDETYGDIPDGYQQLRLRLTSNSSAAMKLSLSVWRRNQSETTNELGSIGFTFGFYA</sequence>
<reference evidence="1" key="1">
    <citation type="submission" date="2020-04" db="EMBL/GenBank/DDBJ databases">
        <authorList>
            <person name="Chiriac C."/>
            <person name="Salcher M."/>
            <person name="Ghai R."/>
            <person name="Kavagutti S V."/>
        </authorList>
    </citation>
    <scope>NUCLEOTIDE SEQUENCE</scope>
</reference>